<sequence>MHYSPQIALLEAITCALMLLFYFWHSWHYDRLKSMFRLKRVKSSQEGLDPTNSFHLVMRFIYLVCLPIYIVQGVMIAYIKYQVGYLPVEMGGFPVPYTSWSPNYTKLIYVTYYLKALGWSGEGIVHLEELAFWFFLIHLKDTSPPWFKSAFFRAFVILSIVSSGALICIVGASKPNVMLTQAILMTVATSFNTSVTCGFFWVFSKFPRWLKDLKQRGAPSELIIRLHGFGTLNQIRMIFRLIFTLPLLALSMDGLMAQPVLNKRVWVIDLIVMTSTVAFAAQGIMTLLIFLPRNLSKECGFSQDEHAGQEKTSDQPLLHCGLDSGCVSRLSTDPPKQPVGPLPLQRPPSPTTSTYSLGEKRQSYGSDMSPVNYTTAEATTNSYSLGDINICGNLEVNSNLNNETSFQTRSTLTKHGRDYNRSSFATPGSIQICSPGTSQMSMENSHVSRKFVSPSTTRSPNFPPSTNEFSSSLAQGNSVPFALTHFPRYFAPSERRAFESCDGGSSRSFRTMSRAFSLNQTLPIPSAASQQTAQLHPIHPAIRYFKSPIDIASTWFPEEENIS</sequence>
<feature type="region of interest" description="Disordered" evidence="1">
    <location>
        <begin position="330"/>
        <end position="371"/>
    </location>
</feature>
<feature type="transmembrane region" description="Helical" evidence="2">
    <location>
        <begin position="6"/>
        <end position="27"/>
    </location>
</feature>
<dbReference type="Proteomes" id="UP000054564">
    <property type="component" value="Unassembled WGS sequence"/>
</dbReference>
<feature type="transmembrane region" description="Helical" evidence="2">
    <location>
        <begin position="267"/>
        <end position="291"/>
    </location>
</feature>
<dbReference type="EMBL" id="AJIL01000032">
    <property type="protein sequence ID" value="KNF01058.1"/>
    <property type="molecule type" value="Genomic_DNA"/>
</dbReference>
<feature type="transmembrane region" description="Helical" evidence="2">
    <location>
        <begin position="60"/>
        <end position="79"/>
    </location>
</feature>
<gene>
    <name evidence="3" type="ORF">PSTG_05689</name>
</gene>
<evidence type="ECO:0000256" key="1">
    <source>
        <dbReference type="SAM" id="MobiDB-lite"/>
    </source>
</evidence>
<reference evidence="4" key="1">
    <citation type="submission" date="2014-03" db="EMBL/GenBank/DDBJ databases">
        <title>The Genome Sequence of Puccinia striiformis f. sp. tritici PST-78.</title>
        <authorList>
            <consortium name="The Broad Institute Genome Sequencing Platform"/>
            <person name="Cuomo C."/>
            <person name="Hulbert S."/>
            <person name="Chen X."/>
            <person name="Walker B."/>
            <person name="Young S.K."/>
            <person name="Zeng Q."/>
            <person name="Gargeya S."/>
            <person name="Fitzgerald M."/>
            <person name="Haas B."/>
            <person name="Abouelleil A."/>
            <person name="Alvarado L."/>
            <person name="Arachchi H.M."/>
            <person name="Berlin A.M."/>
            <person name="Chapman S.B."/>
            <person name="Goldberg J."/>
            <person name="Griggs A."/>
            <person name="Gujja S."/>
            <person name="Hansen M."/>
            <person name="Howarth C."/>
            <person name="Imamovic A."/>
            <person name="Larimer J."/>
            <person name="McCowan C."/>
            <person name="Montmayeur A."/>
            <person name="Murphy C."/>
            <person name="Neiman D."/>
            <person name="Pearson M."/>
            <person name="Priest M."/>
            <person name="Roberts A."/>
            <person name="Saif S."/>
            <person name="Shea T."/>
            <person name="Sisk P."/>
            <person name="Sykes S."/>
            <person name="Wortman J."/>
            <person name="Nusbaum C."/>
            <person name="Birren B."/>
        </authorList>
    </citation>
    <scope>NUCLEOTIDE SEQUENCE [LARGE SCALE GENOMIC DNA]</scope>
    <source>
        <strain evidence="4">race PST-78</strain>
    </source>
</reference>
<name>A0A0L0VP50_9BASI</name>
<dbReference type="OrthoDB" id="2496199at2759"/>
<keyword evidence="2" id="KW-1133">Transmembrane helix</keyword>
<feature type="transmembrane region" description="Helical" evidence="2">
    <location>
        <begin position="182"/>
        <end position="203"/>
    </location>
</feature>
<feature type="compositionally biased region" description="Polar residues" evidence="1">
    <location>
        <begin position="453"/>
        <end position="470"/>
    </location>
</feature>
<protein>
    <submittedName>
        <fullName evidence="3">Uncharacterized protein</fullName>
    </submittedName>
</protein>
<dbReference type="AlphaFoldDB" id="A0A0L0VP50"/>
<comment type="caution">
    <text evidence="3">The sequence shown here is derived from an EMBL/GenBank/DDBJ whole genome shotgun (WGS) entry which is preliminary data.</text>
</comment>
<proteinExistence type="predicted"/>
<organism evidence="3 4">
    <name type="scientific">Puccinia striiformis f. sp. tritici PST-78</name>
    <dbReference type="NCBI Taxonomy" id="1165861"/>
    <lineage>
        <taxon>Eukaryota</taxon>
        <taxon>Fungi</taxon>
        <taxon>Dikarya</taxon>
        <taxon>Basidiomycota</taxon>
        <taxon>Pucciniomycotina</taxon>
        <taxon>Pucciniomycetes</taxon>
        <taxon>Pucciniales</taxon>
        <taxon>Pucciniaceae</taxon>
        <taxon>Puccinia</taxon>
    </lineage>
</organism>
<feature type="transmembrane region" description="Helical" evidence="2">
    <location>
        <begin position="150"/>
        <end position="170"/>
    </location>
</feature>
<evidence type="ECO:0000313" key="3">
    <source>
        <dbReference type="EMBL" id="KNF01058.1"/>
    </source>
</evidence>
<feature type="transmembrane region" description="Helical" evidence="2">
    <location>
        <begin position="237"/>
        <end position="255"/>
    </location>
</feature>
<accession>A0A0L0VP50</accession>
<dbReference type="STRING" id="1165861.A0A0L0VP50"/>
<feature type="region of interest" description="Disordered" evidence="1">
    <location>
        <begin position="451"/>
        <end position="470"/>
    </location>
</feature>
<evidence type="ECO:0000256" key="2">
    <source>
        <dbReference type="SAM" id="Phobius"/>
    </source>
</evidence>
<keyword evidence="4" id="KW-1185">Reference proteome</keyword>
<evidence type="ECO:0000313" key="4">
    <source>
        <dbReference type="Proteomes" id="UP000054564"/>
    </source>
</evidence>
<keyword evidence="2" id="KW-0812">Transmembrane</keyword>
<feature type="compositionally biased region" description="Pro residues" evidence="1">
    <location>
        <begin position="335"/>
        <end position="350"/>
    </location>
</feature>
<keyword evidence="2" id="KW-0472">Membrane</keyword>